<dbReference type="CDD" id="cd00186">
    <property type="entry name" value="TOP1Ac"/>
    <property type="match status" value="1"/>
</dbReference>
<evidence type="ECO:0000256" key="4">
    <source>
        <dbReference type="ARBA" id="ARBA00023029"/>
    </source>
</evidence>
<feature type="domain" description="Topo IA-type catalytic" evidence="12">
    <location>
        <begin position="163"/>
        <end position="606"/>
    </location>
</feature>
<organism evidence="13 14">
    <name type="scientific">Pseudolactococcus carnosus</name>
    <dbReference type="NCBI Taxonomy" id="2749961"/>
    <lineage>
        <taxon>Bacteria</taxon>
        <taxon>Bacillati</taxon>
        <taxon>Bacillota</taxon>
        <taxon>Bacilli</taxon>
        <taxon>Lactobacillales</taxon>
        <taxon>Streptococcaceae</taxon>
        <taxon>Pseudolactococcus</taxon>
    </lineage>
</organism>
<evidence type="ECO:0000313" key="14">
    <source>
        <dbReference type="Proteomes" id="UP001522450"/>
    </source>
</evidence>
<evidence type="ECO:0000256" key="2">
    <source>
        <dbReference type="ARBA" id="ARBA00009446"/>
    </source>
</evidence>
<evidence type="ECO:0000256" key="5">
    <source>
        <dbReference type="ARBA" id="ARBA00023125"/>
    </source>
</evidence>
<keyword evidence="6" id="KW-0413">Isomerase</keyword>
<dbReference type="InterPro" id="IPR013824">
    <property type="entry name" value="Topo_IA_cen_sub1"/>
</dbReference>
<dbReference type="PROSITE" id="PS00396">
    <property type="entry name" value="TOPO_IA_1"/>
    <property type="match status" value="1"/>
</dbReference>
<evidence type="ECO:0000256" key="7">
    <source>
        <dbReference type="ARBA" id="ARBA00030003"/>
    </source>
</evidence>
<dbReference type="EMBL" id="JAAECS010000002">
    <property type="protein sequence ID" value="MCJ1989092.1"/>
    <property type="molecule type" value="Genomic_DNA"/>
</dbReference>
<comment type="caution">
    <text evidence="13">The sequence shown here is derived from an EMBL/GenBank/DDBJ whole genome shotgun (WGS) entry which is preliminary data.</text>
</comment>
<protein>
    <recommendedName>
        <fullName evidence="3">DNA topoisomerase</fullName>
        <ecNumber evidence="3">5.6.2.1</ecNumber>
    </recommendedName>
    <alternativeName>
        <fullName evidence="10">Omega-protein</fullName>
    </alternativeName>
    <alternativeName>
        <fullName evidence="9">Relaxing enzyme</fullName>
    </alternativeName>
    <alternativeName>
        <fullName evidence="7">Swivelase</fullName>
    </alternativeName>
    <alternativeName>
        <fullName evidence="8">Untwisting enzyme</fullName>
    </alternativeName>
</protein>
<dbReference type="InterPro" id="IPR013826">
    <property type="entry name" value="Topo_IA_cen_sub3"/>
</dbReference>
<dbReference type="SUPFAM" id="SSF56712">
    <property type="entry name" value="Prokaryotic type I DNA topoisomerase"/>
    <property type="match status" value="1"/>
</dbReference>
<dbReference type="Gene3D" id="1.10.290.10">
    <property type="entry name" value="Topoisomerase I, domain 4"/>
    <property type="match status" value="1"/>
</dbReference>
<evidence type="ECO:0000259" key="12">
    <source>
        <dbReference type="PROSITE" id="PS52039"/>
    </source>
</evidence>
<dbReference type="Proteomes" id="UP001522450">
    <property type="component" value="Unassembled WGS sequence"/>
</dbReference>
<comment type="similarity">
    <text evidence="2">Belongs to the type IA topoisomerase family.</text>
</comment>
<comment type="catalytic activity">
    <reaction evidence="1">
        <text>ATP-independent breakage of single-stranded DNA, followed by passage and rejoining.</text>
        <dbReference type="EC" id="5.6.2.1"/>
    </reaction>
</comment>
<dbReference type="InterPro" id="IPR000380">
    <property type="entry name" value="Topo_IA"/>
</dbReference>
<dbReference type="PRINTS" id="PR00417">
    <property type="entry name" value="PRTPISMRASEI"/>
</dbReference>
<keyword evidence="4" id="KW-0799">Topoisomerase</keyword>
<dbReference type="InterPro" id="IPR023406">
    <property type="entry name" value="Topo_IA_AS"/>
</dbReference>
<dbReference type="InterPro" id="IPR013825">
    <property type="entry name" value="Topo_IA_cen_sub2"/>
</dbReference>
<dbReference type="PANTHER" id="PTHR11390">
    <property type="entry name" value="PROKARYOTIC DNA TOPOISOMERASE"/>
    <property type="match status" value="1"/>
</dbReference>
<evidence type="ECO:0000313" key="13">
    <source>
        <dbReference type="EMBL" id="MCJ1989092.1"/>
    </source>
</evidence>
<dbReference type="RefSeq" id="WP_244034240.1">
    <property type="nucleotide sequence ID" value="NZ_JAAECS010000002.1"/>
</dbReference>
<gene>
    <name evidence="13" type="ORF">GYN21_02560</name>
</gene>
<dbReference type="CDD" id="cd03362">
    <property type="entry name" value="TOPRIM_TopoIA_TopoIII"/>
    <property type="match status" value="1"/>
</dbReference>
<dbReference type="Pfam" id="PF13342">
    <property type="entry name" value="Toprim_Crpt"/>
    <property type="match status" value="1"/>
</dbReference>
<dbReference type="Gene3D" id="1.10.460.10">
    <property type="entry name" value="Topoisomerase I, domain 2"/>
    <property type="match status" value="1"/>
</dbReference>
<dbReference type="InterPro" id="IPR023405">
    <property type="entry name" value="Topo_IA_core_domain"/>
</dbReference>
<keyword evidence="14" id="KW-1185">Reference proteome</keyword>
<dbReference type="InterPro" id="IPR006171">
    <property type="entry name" value="TOPRIM_dom"/>
</dbReference>
<dbReference type="PROSITE" id="PS52039">
    <property type="entry name" value="TOPO_IA_2"/>
    <property type="match status" value="1"/>
</dbReference>
<dbReference type="Gene3D" id="2.70.20.10">
    <property type="entry name" value="Topoisomerase I, domain 3"/>
    <property type="match status" value="1"/>
</dbReference>
<proteinExistence type="inferred from homology"/>
<dbReference type="PANTHER" id="PTHR11390:SF21">
    <property type="entry name" value="DNA TOPOISOMERASE 3-ALPHA"/>
    <property type="match status" value="1"/>
</dbReference>
<name>A0ABT0AR52_9LACT</name>
<keyword evidence="5" id="KW-0238">DNA-binding</keyword>
<dbReference type="SMART" id="SM00493">
    <property type="entry name" value="TOPRIM"/>
    <property type="match status" value="1"/>
</dbReference>
<dbReference type="Gene3D" id="3.40.50.140">
    <property type="match status" value="1"/>
</dbReference>
<dbReference type="InterPro" id="IPR034144">
    <property type="entry name" value="TOPRIM_TopoIII"/>
</dbReference>
<dbReference type="PROSITE" id="PS50880">
    <property type="entry name" value="TOPRIM"/>
    <property type="match status" value="1"/>
</dbReference>
<dbReference type="InterPro" id="IPR003602">
    <property type="entry name" value="Topo_IA_DNA-bd_dom"/>
</dbReference>
<evidence type="ECO:0000256" key="8">
    <source>
        <dbReference type="ARBA" id="ARBA00031985"/>
    </source>
</evidence>
<dbReference type="InterPro" id="IPR003601">
    <property type="entry name" value="Topo_IA_2"/>
</dbReference>
<dbReference type="Pfam" id="PF01751">
    <property type="entry name" value="Toprim"/>
    <property type="match status" value="1"/>
</dbReference>
<evidence type="ECO:0000256" key="10">
    <source>
        <dbReference type="ARBA" id="ARBA00032877"/>
    </source>
</evidence>
<sequence>MTTVFIAEKPAQAKSYAEAFSYSKKGDGFISCKDDSIIADEVIVTWAIGHLVALESPKSYYPDWQDDWEVWRDLSKLPIFPESFKYIVPKDKKTHFSKVKKVLKQADTIVWAGDIDREGSLISYLICQEAGVLNKPMKRLWVTDLLPKTIQNGIRELQPIEKSMLQAKEAQARQISDWLVGMNASPLYAKTLQGLGIYANVSIGRVMTPTLFMIYQRELAIRNFKKETYYEIEADFKHTNGTYRGKSIASKKFDTQIDAEMFIASQSDTEGKIIDASIKQEKTLSPRLYKLKTLQQKMNTTRKLSAAATLELLQSLYDKKFLSYPRTDVQYISSGNFEQLKNKLADYAAFLDFPVSEFSNLMPNKRYVDDKKVAEHYANIPTEKIPTSSEWAKLSEDEKAVYLEVLKATLAMFMPPYEYEQTTIMTQAGSLQFKTTGNVPKINGWKDLITTNSEKSEQKLLPKVSVQDAVEDNVMPVTKETKAPSKYTEATLLTAMETAGKDIDEEELAKALATVKGIGTAATRASIIEKLKTKDANDQAYIKIVSNKIELEAKSFALCKAVSVEKLLSSAEMTGSWELFLEKIGTGEKNQETFITGIKQFIVSLISKVPDDLAKLDFSEEEQLLGGKVVVTTLPPCPKCQGDLKSTRKAISCLSCDFIVWGTIAKKELPERAIIDLLEKSETGFIKGFKSKSGKPFGAYLYLKDDFTVGFDFGD</sequence>
<accession>A0ABT0AR52</accession>
<evidence type="ECO:0000256" key="1">
    <source>
        <dbReference type="ARBA" id="ARBA00000213"/>
    </source>
</evidence>
<dbReference type="SMART" id="SM00436">
    <property type="entry name" value="TOP1Bc"/>
    <property type="match status" value="1"/>
</dbReference>
<dbReference type="InterPro" id="IPR013497">
    <property type="entry name" value="Topo_IA_cen"/>
</dbReference>
<dbReference type="SMART" id="SM00437">
    <property type="entry name" value="TOP1Ac"/>
    <property type="match status" value="1"/>
</dbReference>
<evidence type="ECO:0000259" key="11">
    <source>
        <dbReference type="PROSITE" id="PS50880"/>
    </source>
</evidence>
<evidence type="ECO:0000256" key="3">
    <source>
        <dbReference type="ARBA" id="ARBA00012891"/>
    </source>
</evidence>
<reference evidence="13 14" key="1">
    <citation type="journal article" date="2022" name="Microbiol. Res.">
        <title>Comparative genome analysis, predicted lifestyle and antimicrobial strategies of Lactococcus carnosus and Lactococcus paracarnosus isolated from meat.</title>
        <authorList>
            <person name="Werum V."/>
            <person name="Ehrmann M."/>
            <person name="Vogel R."/>
            <person name="Hilgarth M."/>
        </authorList>
    </citation>
    <scope>NUCLEOTIDE SEQUENCE [LARGE SCALE GENOMIC DNA]</scope>
    <source>
        <strain evidence="13 14">TMW22177</strain>
    </source>
</reference>
<dbReference type="EC" id="5.6.2.1" evidence="3"/>
<dbReference type="Pfam" id="PF01131">
    <property type="entry name" value="Topoisom_bac"/>
    <property type="match status" value="1"/>
</dbReference>
<feature type="domain" description="Toprim" evidence="11">
    <location>
        <begin position="2"/>
        <end position="147"/>
    </location>
</feature>
<evidence type="ECO:0000256" key="9">
    <source>
        <dbReference type="ARBA" id="ARBA00032235"/>
    </source>
</evidence>
<evidence type="ECO:0000256" key="6">
    <source>
        <dbReference type="ARBA" id="ARBA00023235"/>
    </source>
</evidence>
<dbReference type="InterPro" id="IPR025589">
    <property type="entry name" value="Toprim_C_rpt"/>
</dbReference>